<sequence length="61" mass="6744">VNNGSIFRILDVPPRTLVALHRSLSLDYIIVLKGPVVLTLDSGTRETINQGEFVIQNATMH</sequence>
<keyword evidence="2" id="KW-1185">Reference proteome</keyword>
<comment type="caution">
    <text evidence="1">The sequence shown here is derived from an EMBL/GenBank/DDBJ whole genome shotgun (WGS) entry which is preliminary data.</text>
</comment>
<evidence type="ECO:0000313" key="2">
    <source>
        <dbReference type="Proteomes" id="UP000027920"/>
    </source>
</evidence>
<dbReference type="PANTHER" id="PTHR36156:SF2">
    <property type="entry name" value="CUPIN TYPE-2 DOMAIN-CONTAINING PROTEIN"/>
    <property type="match status" value="1"/>
</dbReference>
<accession>A0A072NX26</accession>
<dbReference type="RefSeq" id="XP_013254178.1">
    <property type="nucleotide sequence ID" value="XM_013398724.1"/>
</dbReference>
<evidence type="ECO:0000313" key="1">
    <source>
        <dbReference type="EMBL" id="KEF51588.1"/>
    </source>
</evidence>
<dbReference type="EMBL" id="AMGV01000022">
    <property type="protein sequence ID" value="KEF51588.1"/>
    <property type="molecule type" value="Genomic_DNA"/>
</dbReference>
<dbReference type="InterPro" id="IPR011051">
    <property type="entry name" value="RmlC_Cupin_sf"/>
</dbReference>
<dbReference type="AlphaFoldDB" id="A0A072NX26"/>
<dbReference type="HOGENOM" id="CLU_2928931_0_0_1"/>
<protein>
    <recommendedName>
        <fullName evidence="3">Cupin 2 conserved barrel domain-containing protein</fullName>
    </recommendedName>
</protein>
<dbReference type="STRING" id="1182545.A0A072NX26"/>
<reference evidence="1 2" key="1">
    <citation type="submission" date="2013-03" db="EMBL/GenBank/DDBJ databases">
        <title>The Genome Sequence of Exophiala aquamarina CBS 119918.</title>
        <authorList>
            <consortium name="The Broad Institute Genomics Platform"/>
            <person name="Cuomo C."/>
            <person name="de Hoog S."/>
            <person name="Gorbushina A."/>
            <person name="Walker B."/>
            <person name="Young S.K."/>
            <person name="Zeng Q."/>
            <person name="Gargeya S."/>
            <person name="Fitzgerald M."/>
            <person name="Haas B."/>
            <person name="Abouelleil A."/>
            <person name="Allen A.W."/>
            <person name="Alvarado L."/>
            <person name="Arachchi H.M."/>
            <person name="Berlin A.M."/>
            <person name="Chapman S.B."/>
            <person name="Gainer-Dewar J."/>
            <person name="Goldberg J."/>
            <person name="Griggs A."/>
            <person name="Gujja S."/>
            <person name="Hansen M."/>
            <person name="Howarth C."/>
            <person name="Imamovic A."/>
            <person name="Ireland A."/>
            <person name="Larimer J."/>
            <person name="McCowan C."/>
            <person name="Murphy C."/>
            <person name="Pearson M."/>
            <person name="Poon T.W."/>
            <person name="Priest M."/>
            <person name="Roberts A."/>
            <person name="Saif S."/>
            <person name="Shea T."/>
            <person name="Sisk P."/>
            <person name="Sykes S."/>
            <person name="Wortman J."/>
            <person name="Nusbaum C."/>
            <person name="Birren B."/>
        </authorList>
    </citation>
    <scope>NUCLEOTIDE SEQUENCE [LARGE SCALE GENOMIC DNA]</scope>
    <source>
        <strain evidence="1 2">CBS 119918</strain>
    </source>
</reference>
<dbReference type="InterPro" id="IPR047142">
    <property type="entry name" value="OryJ/VirC-like"/>
</dbReference>
<dbReference type="GeneID" id="25287117"/>
<name>A0A072NX26_9EURO</name>
<dbReference type="VEuPathDB" id="FungiDB:A1O9_12223"/>
<dbReference type="SUPFAM" id="SSF51182">
    <property type="entry name" value="RmlC-like cupins"/>
    <property type="match status" value="1"/>
</dbReference>
<gene>
    <name evidence="1" type="ORF">A1O9_12223</name>
</gene>
<evidence type="ECO:0008006" key="3">
    <source>
        <dbReference type="Google" id="ProtNLM"/>
    </source>
</evidence>
<dbReference type="PANTHER" id="PTHR36156">
    <property type="entry name" value="SLR2101 PROTEIN"/>
    <property type="match status" value="1"/>
</dbReference>
<dbReference type="OrthoDB" id="5840532at2759"/>
<feature type="non-terminal residue" evidence="1">
    <location>
        <position position="61"/>
    </location>
</feature>
<dbReference type="Proteomes" id="UP000027920">
    <property type="component" value="Unassembled WGS sequence"/>
</dbReference>
<proteinExistence type="predicted"/>
<dbReference type="InterPro" id="IPR014710">
    <property type="entry name" value="RmlC-like_jellyroll"/>
</dbReference>
<dbReference type="Gene3D" id="2.60.120.10">
    <property type="entry name" value="Jelly Rolls"/>
    <property type="match status" value="1"/>
</dbReference>
<organism evidence="1 2">
    <name type="scientific">Exophiala aquamarina CBS 119918</name>
    <dbReference type="NCBI Taxonomy" id="1182545"/>
    <lineage>
        <taxon>Eukaryota</taxon>
        <taxon>Fungi</taxon>
        <taxon>Dikarya</taxon>
        <taxon>Ascomycota</taxon>
        <taxon>Pezizomycotina</taxon>
        <taxon>Eurotiomycetes</taxon>
        <taxon>Chaetothyriomycetidae</taxon>
        <taxon>Chaetothyriales</taxon>
        <taxon>Herpotrichiellaceae</taxon>
        <taxon>Exophiala</taxon>
    </lineage>
</organism>
<feature type="non-terminal residue" evidence="1">
    <location>
        <position position="1"/>
    </location>
</feature>